<dbReference type="EMBL" id="CP012523">
    <property type="protein sequence ID" value="ALC40370.1"/>
    <property type="molecule type" value="Genomic_DNA"/>
</dbReference>
<organism evidence="1 3">
    <name type="scientific">Drosophila busckii</name>
    <name type="common">Fruit fly</name>
    <dbReference type="NCBI Taxonomy" id="30019"/>
    <lineage>
        <taxon>Eukaryota</taxon>
        <taxon>Metazoa</taxon>
        <taxon>Ecdysozoa</taxon>
        <taxon>Arthropoda</taxon>
        <taxon>Hexapoda</taxon>
        <taxon>Insecta</taxon>
        <taxon>Pterygota</taxon>
        <taxon>Neoptera</taxon>
        <taxon>Endopterygota</taxon>
        <taxon>Diptera</taxon>
        <taxon>Brachycera</taxon>
        <taxon>Muscomorpha</taxon>
        <taxon>Ephydroidea</taxon>
        <taxon>Drosophilidae</taxon>
        <taxon>Drosophila</taxon>
    </lineage>
</organism>
<evidence type="ECO:0000313" key="1">
    <source>
        <dbReference type="EMBL" id="ALC38441.1"/>
    </source>
</evidence>
<name>A0A0M4E078_DROBS</name>
<dbReference type="OrthoDB" id="7800844at2759"/>
<evidence type="ECO:0000313" key="2">
    <source>
        <dbReference type="EMBL" id="ALC40370.1"/>
    </source>
</evidence>
<gene>
    <name evidence="2" type="ORF">Dbus_chr2Lg2455</name>
    <name evidence="1" type="ORF">Dbus_chr2Lg526</name>
</gene>
<dbReference type="EMBL" id="CP012523">
    <property type="protein sequence ID" value="ALC38441.1"/>
    <property type="molecule type" value="Genomic_DNA"/>
</dbReference>
<dbReference type="OMA" id="GFWGGRY"/>
<evidence type="ECO:0000313" key="3">
    <source>
        <dbReference type="Proteomes" id="UP000494163"/>
    </source>
</evidence>
<proteinExistence type="predicted"/>
<dbReference type="Proteomes" id="UP000494163">
    <property type="component" value="Chromosome 2L"/>
</dbReference>
<accession>A0A0M4E078</accession>
<dbReference type="AlphaFoldDB" id="A0A0M4E078"/>
<reference evidence="1 3" key="1">
    <citation type="submission" date="2015-08" db="EMBL/GenBank/DDBJ databases">
        <title>Ancestral chromatin configuration constrains chromatin evolution on differentiating sex chromosomes in Drosophila.</title>
        <authorList>
            <person name="Zhou Q."/>
            <person name="Bachtrog D."/>
        </authorList>
    </citation>
    <scope>NUCLEOTIDE SEQUENCE [LARGE SCALE GENOMIC DNA]</scope>
    <source>
        <tissue evidence="1">Whole larvae</tissue>
    </source>
</reference>
<protein>
    <submittedName>
        <fullName evidence="2">CG31226</fullName>
    </submittedName>
    <submittedName>
        <fullName evidence="1">Maker430</fullName>
    </submittedName>
</protein>
<sequence>MCQWPCYPAACLGSCGGCGPSGFYDPSFGPFNGPFNSRCGPCCPAIWRGAWC</sequence>
<keyword evidence="3" id="KW-1185">Reference proteome</keyword>